<dbReference type="InterPro" id="IPR001279">
    <property type="entry name" value="Metallo-B-lactamas"/>
</dbReference>
<sequence>MSENTTNLLWHNPEVTIVRLHEEEGMVGGSEAVYSISVSENAVNTFDIASIKMCGTLSESAQLTITGSGTNYQAVVKLPEEPGTIGLYAEKEVLTRGAADYSLAVAAATDIVVTMDKTSERGAKGNDARITFVVGVPDAFYIKSYSFTLNGVLKSKRGTNEYTYKNLSNDVLYTLGCDLEIYTSKENDTVVTKHVQKTNVKIPASMKSHMMDLHMINVNGFNPKGDKETGDSIFIKTKNGKTALIDTGASYGAAKIDAYLRNVVGLKPVNGVITIDYFFNTHPHHDHISGFEGLSGYGWDKTQNKVVYNKANLANKNVRYQFSNIVLSKNYKEPLMQNSSWAKNVIYYAENVGKLITVCAGNYVSFDGLIFNILSPYKADEVPLQWLSNPADNEQGLKYIRKAVGKDNPSDGTSSLNNQSIVMKVICGGRKFLLMGDAEFFAEELLLGKAADTSDWNVKVSSTVNKINLARDLADAYNITADAAVSRFKLKRFTPKDLDAVVLKKGHHGTANNMSIDFLKAVKASKFCVSANIYSGDNPMAPTPVRTAKDYFTSLGHEADMVNWNKKWQGYVFATAKHGRSGGFFIRTYGRECDFSDPYGKEQY</sequence>
<dbReference type="EMBL" id="QGQD01000100">
    <property type="protein sequence ID" value="TLC98235.1"/>
    <property type="molecule type" value="Genomic_DNA"/>
</dbReference>
<gene>
    <name evidence="2" type="ORF">DSM106044_04936</name>
</gene>
<dbReference type="Gene3D" id="3.60.15.10">
    <property type="entry name" value="Ribonuclease Z/Hydroxyacylglutathione hydrolase-like"/>
    <property type="match status" value="1"/>
</dbReference>
<reference evidence="2 3" key="1">
    <citation type="journal article" date="2019" name="Anaerobe">
        <title>Detection of Robinsoniella peoriensis in multiple bone samples of a trauma patient.</title>
        <authorList>
            <person name="Schrottner P."/>
            <person name="Hartwich K."/>
            <person name="Bunk B."/>
            <person name="Schober I."/>
            <person name="Helbig S."/>
            <person name="Rudolph W.W."/>
            <person name="Gunzer F."/>
        </authorList>
    </citation>
    <scope>NUCLEOTIDE SEQUENCE [LARGE SCALE GENOMIC DNA]</scope>
    <source>
        <strain evidence="2 3">DSM 106044</strain>
    </source>
</reference>
<dbReference type="InterPro" id="IPR052159">
    <property type="entry name" value="Competence_DNA_uptake"/>
</dbReference>
<protein>
    <submittedName>
        <fullName evidence="2">DNA internalization-related competence protein ComEC/Rec2</fullName>
    </submittedName>
</protein>
<dbReference type="Proteomes" id="UP000306509">
    <property type="component" value="Unassembled WGS sequence"/>
</dbReference>
<dbReference type="AlphaFoldDB" id="A0A4U8Q8X7"/>
<name>A0A4U8Q8X7_9FIRM</name>
<accession>A0A4U8Q8X7</accession>
<dbReference type="PANTHER" id="PTHR30619:SF1">
    <property type="entry name" value="RECOMBINATION PROTEIN 2"/>
    <property type="match status" value="1"/>
</dbReference>
<evidence type="ECO:0000313" key="2">
    <source>
        <dbReference type="EMBL" id="TLC98235.1"/>
    </source>
</evidence>
<dbReference type="PANTHER" id="PTHR30619">
    <property type="entry name" value="DNA INTERNALIZATION/COMPETENCE PROTEIN COMEC/REC2"/>
    <property type="match status" value="1"/>
</dbReference>
<dbReference type="Pfam" id="PF00753">
    <property type="entry name" value="Lactamase_B"/>
    <property type="match status" value="1"/>
</dbReference>
<organism evidence="2 3">
    <name type="scientific">Robinsoniella peoriensis</name>
    <dbReference type="NCBI Taxonomy" id="180332"/>
    <lineage>
        <taxon>Bacteria</taxon>
        <taxon>Bacillati</taxon>
        <taxon>Bacillota</taxon>
        <taxon>Clostridia</taxon>
        <taxon>Lachnospirales</taxon>
        <taxon>Lachnospiraceae</taxon>
        <taxon>Robinsoniella</taxon>
    </lineage>
</organism>
<keyword evidence="3" id="KW-1185">Reference proteome</keyword>
<dbReference type="RefSeq" id="WP_138003918.1">
    <property type="nucleotide sequence ID" value="NZ_QGQD01000100.1"/>
</dbReference>
<evidence type="ECO:0000313" key="3">
    <source>
        <dbReference type="Proteomes" id="UP000306509"/>
    </source>
</evidence>
<evidence type="ECO:0000259" key="1">
    <source>
        <dbReference type="Pfam" id="PF00753"/>
    </source>
</evidence>
<comment type="caution">
    <text evidence="2">The sequence shown here is derived from an EMBL/GenBank/DDBJ whole genome shotgun (WGS) entry which is preliminary data.</text>
</comment>
<dbReference type="STRING" id="180332.GCA_000797495_03612"/>
<feature type="domain" description="Metallo-beta-lactamase" evidence="1">
    <location>
        <begin position="229"/>
        <end position="298"/>
    </location>
</feature>
<dbReference type="InterPro" id="IPR036866">
    <property type="entry name" value="RibonucZ/Hydroxyglut_hydro"/>
</dbReference>
<proteinExistence type="predicted"/>
<dbReference type="SUPFAM" id="SSF56281">
    <property type="entry name" value="Metallo-hydrolase/oxidoreductase"/>
    <property type="match status" value="1"/>
</dbReference>